<dbReference type="InterPro" id="IPR036271">
    <property type="entry name" value="Tet_transcr_reg_TetR-rel_C_sf"/>
</dbReference>
<dbReference type="PROSITE" id="PS50977">
    <property type="entry name" value="HTH_TETR_2"/>
    <property type="match status" value="1"/>
</dbReference>
<dbReference type="SUPFAM" id="SSF46689">
    <property type="entry name" value="Homeodomain-like"/>
    <property type="match status" value="1"/>
</dbReference>
<dbReference type="Pfam" id="PF00440">
    <property type="entry name" value="TetR_N"/>
    <property type="match status" value="1"/>
</dbReference>
<feature type="DNA-binding region" description="H-T-H motif" evidence="4">
    <location>
        <begin position="28"/>
        <end position="47"/>
    </location>
</feature>
<dbReference type="PANTHER" id="PTHR47506">
    <property type="entry name" value="TRANSCRIPTIONAL REGULATORY PROTEIN"/>
    <property type="match status" value="1"/>
</dbReference>
<protein>
    <submittedName>
        <fullName evidence="6">TetR/AcrR family transcriptional regulator</fullName>
    </submittedName>
</protein>
<accession>A0A2T3KET6</accession>
<evidence type="ECO:0000259" key="5">
    <source>
        <dbReference type="PROSITE" id="PS50977"/>
    </source>
</evidence>
<sequence length="194" mass="22128">MRSAEFDRDRVLRSAMDVFIAKGYSNTSMQDLKQATGLHPGSIYCAFNNKRGLLLAALEHYRDQRYAQFVALFSQSVSVITAIETYLEQVVDECEREQIKDCLLQKALSELAQQDIEVADTISHMLKQWQQTLAEQIALAQQANEISNQCDSQHLAQFLVMGIYGLRTFSHTQPEPGVLRRLAADLIEYIKQKR</sequence>
<evidence type="ECO:0000313" key="7">
    <source>
        <dbReference type="Proteomes" id="UP000241426"/>
    </source>
</evidence>
<keyword evidence="1" id="KW-0805">Transcription regulation</keyword>
<comment type="caution">
    <text evidence="6">The sequence shown here is derived from an EMBL/GenBank/DDBJ whole genome shotgun (WGS) entry which is preliminary data.</text>
</comment>
<reference evidence="6 7" key="1">
    <citation type="submission" date="2018-01" db="EMBL/GenBank/DDBJ databases">
        <title>Whole genome sequencing of Histamine producing bacteria.</title>
        <authorList>
            <person name="Butler K."/>
        </authorList>
    </citation>
    <scope>NUCLEOTIDE SEQUENCE [LARGE SCALE GENOMIC DNA]</scope>
    <source>
        <strain evidence="6 7">FS-7.2</strain>
    </source>
</reference>
<dbReference type="InterPro" id="IPR011075">
    <property type="entry name" value="TetR_C"/>
</dbReference>
<evidence type="ECO:0000256" key="2">
    <source>
        <dbReference type="ARBA" id="ARBA00023125"/>
    </source>
</evidence>
<dbReference type="Proteomes" id="UP000241426">
    <property type="component" value="Unassembled WGS sequence"/>
</dbReference>
<dbReference type="PRINTS" id="PR00455">
    <property type="entry name" value="HTHTETR"/>
</dbReference>
<dbReference type="EMBL" id="PYNF01000017">
    <property type="protein sequence ID" value="PSU95874.1"/>
    <property type="molecule type" value="Genomic_DNA"/>
</dbReference>
<evidence type="ECO:0000256" key="3">
    <source>
        <dbReference type="ARBA" id="ARBA00023163"/>
    </source>
</evidence>
<proteinExistence type="predicted"/>
<dbReference type="SUPFAM" id="SSF48498">
    <property type="entry name" value="Tetracyclin repressor-like, C-terminal domain"/>
    <property type="match status" value="1"/>
</dbReference>
<keyword evidence="3" id="KW-0804">Transcription</keyword>
<dbReference type="Gene3D" id="1.10.357.10">
    <property type="entry name" value="Tetracycline Repressor, domain 2"/>
    <property type="match status" value="1"/>
</dbReference>
<dbReference type="AlphaFoldDB" id="A0A2T3KET6"/>
<evidence type="ECO:0000256" key="4">
    <source>
        <dbReference type="PROSITE-ProRule" id="PRU00335"/>
    </source>
</evidence>
<dbReference type="RefSeq" id="WP_058119479.1">
    <property type="nucleotide sequence ID" value="NZ_JAUZMX010000002.1"/>
</dbReference>
<dbReference type="Pfam" id="PF16925">
    <property type="entry name" value="TetR_C_13"/>
    <property type="match status" value="1"/>
</dbReference>
<dbReference type="InterPro" id="IPR023772">
    <property type="entry name" value="DNA-bd_HTH_TetR-type_CS"/>
</dbReference>
<dbReference type="InterPro" id="IPR009057">
    <property type="entry name" value="Homeodomain-like_sf"/>
</dbReference>
<dbReference type="InterPro" id="IPR001647">
    <property type="entry name" value="HTH_TetR"/>
</dbReference>
<dbReference type="Gene3D" id="1.10.10.60">
    <property type="entry name" value="Homeodomain-like"/>
    <property type="match status" value="1"/>
</dbReference>
<dbReference type="PROSITE" id="PS01081">
    <property type="entry name" value="HTH_TETR_1"/>
    <property type="match status" value="1"/>
</dbReference>
<name>A0A2T3KET6_9GAMM</name>
<keyword evidence="2 4" id="KW-0238">DNA-binding</keyword>
<evidence type="ECO:0000256" key="1">
    <source>
        <dbReference type="ARBA" id="ARBA00023015"/>
    </source>
</evidence>
<evidence type="ECO:0000313" key="6">
    <source>
        <dbReference type="EMBL" id="PSU95874.1"/>
    </source>
</evidence>
<dbReference type="PANTHER" id="PTHR47506:SF8">
    <property type="entry name" value="REPRESSOR OF PUTATIVE XENOBIOTIC REDUCTASE TETR FAMILY-RELATED"/>
    <property type="match status" value="1"/>
</dbReference>
<gene>
    <name evidence="6" type="ORF">C9J27_17215</name>
</gene>
<dbReference type="GO" id="GO:0003677">
    <property type="term" value="F:DNA binding"/>
    <property type="evidence" value="ECO:0007669"/>
    <property type="project" value="UniProtKB-UniRule"/>
</dbReference>
<organism evidence="6 7">
    <name type="scientific">Photobacterium kishitanii</name>
    <dbReference type="NCBI Taxonomy" id="318456"/>
    <lineage>
        <taxon>Bacteria</taxon>
        <taxon>Pseudomonadati</taxon>
        <taxon>Pseudomonadota</taxon>
        <taxon>Gammaproteobacteria</taxon>
        <taxon>Vibrionales</taxon>
        <taxon>Vibrionaceae</taxon>
        <taxon>Photobacterium</taxon>
    </lineage>
</organism>
<feature type="domain" description="HTH tetR-type" evidence="5">
    <location>
        <begin position="5"/>
        <end position="65"/>
    </location>
</feature>